<dbReference type="EMBL" id="JAPWDS010000005">
    <property type="protein sequence ID" value="KAJ5496543.1"/>
    <property type="molecule type" value="Genomic_DNA"/>
</dbReference>
<dbReference type="Proteomes" id="UP001149954">
    <property type="component" value="Unassembled WGS sequence"/>
</dbReference>
<accession>A0A9W9XP50</accession>
<name>A0A9W9XP50_9EURO</name>
<evidence type="ECO:0000313" key="3">
    <source>
        <dbReference type="Proteomes" id="UP001149954"/>
    </source>
</evidence>
<reference evidence="2" key="2">
    <citation type="journal article" date="2023" name="IMA Fungus">
        <title>Comparative genomic study of the Penicillium genus elucidates a diverse pangenome and 15 lateral gene transfer events.</title>
        <authorList>
            <person name="Petersen C."/>
            <person name="Sorensen T."/>
            <person name="Nielsen M.R."/>
            <person name="Sondergaard T.E."/>
            <person name="Sorensen J.L."/>
            <person name="Fitzpatrick D.A."/>
            <person name="Frisvad J.C."/>
            <person name="Nielsen K.L."/>
        </authorList>
    </citation>
    <scope>NUCLEOTIDE SEQUENCE</scope>
    <source>
        <strain evidence="2">IBT 29495</strain>
    </source>
</reference>
<proteinExistence type="predicted"/>
<comment type="caution">
    <text evidence="2">The sequence shown here is derived from an EMBL/GenBank/DDBJ whole genome shotgun (WGS) entry which is preliminary data.</text>
</comment>
<keyword evidence="3" id="KW-1185">Reference proteome</keyword>
<gene>
    <name evidence="2" type="ORF">N7463_008530</name>
</gene>
<feature type="region of interest" description="Disordered" evidence="1">
    <location>
        <begin position="44"/>
        <end position="67"/>
    </location>
</feature>
<protein>
    <submittedName>
        <fullName evidence="2">Uncharacterized protein</fullName>
    </submittedName>
</protein>
<evidence type="ECO:0000256" key="1">
    <source>
        <dbReference type="SAM" id="MobiDB-lite"/>
    </source>
</evidence>
<sequence>MYQPIDRQSQLSDEQAFLRSSGEVCWVVGDVERSTPWPYDSWAVRHRNPDPLDRDGARPIKNIYASS</sequence>
<organism evidence="2 3">
    <name type="scientific">Penicillium fimorum</name>
    <dbReference type="NCBI Taxonomy" id="1882269"/>
    <lineage>
        <taxon>Eukaryota</taxon>
        <taxon>Fungi</taxon>
        <taxon>Dikarya</taxon>
        <taxon>Ascomycota</taxon>
        <taxon>Pezizomycotina</taxon>
        <taxon>Eurotiomycetes</taxon>
        <taxon>Eurotiomycetidae</taxon>
        <taxon>Eurotiales</taxon>
        <taxon>Aspergillaceae</taxon>
        <taxon>Penicillium</taxon>
    </lineage>
</organism>
<evidence type="ECO:0000313" key="2">
    <source>
        <dbReference type="EMBL" id="KAJ5496543.1"/>
    </source>
</evidence>
<feature type="compositionally biased region" description="Basic and acidic residues" evidence="1">
    <location>
        <begin position="47"/>
        <end position="58"/>
    </location>
</feature>
<dbReference type="AlphaFoldDB" id="A0A9W9XP50"/>
<reference evidence="2" key="1">
    <citation type="submission" date="2022-12" db="EMBL/GenBank/DDBJ databases">
        <authorList>
            <person name="Petersen C."/>
        </authorList>
    </citation>
    <scope>NUCLEOTIDE SEQUENCE</scope>
    <source>
        <strain evidence="2">IBT 29495</strain>
    </source>
</reference>